<proteinExistence type="inferred from homology"/>
<dbReference type="GO" id="GO:0004497">
    <property type="term" value="F:monooxygenase activity"/>
    <property type="evidence" value="ECO:0007669"/>
    <property type="project" value="UniProtKB-KW"/>
</dbReference>
<dbReference type="EMBL" id="FNON01000009">
    <property type="protein sequence ID" value="SDZ11321.1"/>
    <property type="molecule type" value="Genomic_DNA"/>
</dbReference>
<dbReference type="AlphaFoldDB" id="A0A1H3QDX1"/>
<evidence type="ECO:0000313" key="11">
    <source>
        <dbReference type="Proteomes" id="UP000199515"/>
    </source>
</evidence>
<evidence type="ECO:0000256" key="1">
    <source>
        <dbReference type="ARBA" id="ARBA00004660"/>
    </source>
</evidence>
<dbReference type="InterPro" id="IPR002397">
    <property type="entry name" value="Cyt_P450_B"/>
</dbReference>
<keyword evidence="6 9" id="KW-0408">Iron</keyword>
<organism evidence="10 11">
    <name type="scientific">Amycolatopsis xylanica</name>
    <dbReference type="NCBI Taxonomy" id="589385"/>
    <lineage>
        <taxon>Bacteria</taxon>
        <taxon>Bacillati</taxon>
        <taxon>Actinomycetota</taxon>
        <taxon>Actinomycetes</taxon>
        <taxon>Pseudonocardiales</taxon>
        <taxon>Pseudonocardiaceae</taxon>
        <taxon>Amycolatopsis</taxon>
    </lineage>
</organism>
<dbReference type="SUPFAM" id="SSF48264">
    <property type="entry name" value="Cytochrome P450"/>
    <property type="match status" value="1"/>
</dbReference>
<dbReference type="GO" id="GO:0020037">
    <property type="term" value="F:heme binding"/>
    <property type="evidence" value="ECO:0007669"/>
    <property type="project" value="InterPro"/>
</dbReference>
<accession>A0A1H3QDX1</accession>
<comment type="pathway">
    <text evidence="1">Antibiotic biosynthesis; vancomycin biosynthesis.</text>
</comment>
<keyword evidence="4 9" id="KW-0479">Metal-binding</keyword>
<keyword evidence="5 9" id="KW-0560">Oxidoreductase</keyword>
<comment type="similarity">
    <text evidence="2 9">Belongs to the cytochrome P450 family.</text>
</comment>
<dbReference type="CDD" id="cd11029">
    <property type="entry name" value="CYP107-like"/>
    <property type="match status" value="1"/>
</dbReference>
<evidence type="ECO:0000256" key="7">
    <source>
        <dbReference type="ARBA" id="ARBA00023033"/>
    </source>
</evidence>
<keyword evidence="3 9" id="KW-0349">Heme</keyword>
<dbReference type="Pfam" id="PF00067">
    <property type="entry name" value="p450"/>
    <property type="match status" value="1"/>
</dbReference>
<dbReference type="InterPro" id="IPR017972">
    <property type="entry name" value="Cyt_P450_CS"/>
</dbReference>
<dbReference type="PROSITE" id="PS00086">
    <property type="entry name" value="CYTOCHROME_P450"/>
    <property type="match status" value="1"/>
</dbReference>
<dbReference type="PANTHER" id="PTHR46696:SF1">
    <property type="entry name" value="CYTOCHROME P450 YJIB-RELATED"/>
    <property type="match status" value="1"/>
</dbReference>
<dbReference type="Gene3D" id="1.10.630.10">
    <property type="entry name" value="Cytochrome P450"/>
    <property type="match status" value="1"/>
</dbReference>
<reference evidence="10 11" key="1">
    <citation type="submission" date="2016-10" db="EMBL/GenBank/DDBJ databases">
        <authorList>
            <person name="de Groot N.N."/>
        </authorList>
    </citation>
    <scope>NUCLEOTIDE SEQUENCE [LARGE SCALE GENOMIC DNA]</scope>
    <source>
        <strain evidence="10 11">CPCC 202699</strain>
    </source>
</reference>
<evidence type="ECO:0000256" key="4">
    <source>
        <dbReference type="ARBA" id="ARBA00022723"/>
    </source>
</evidence>
<comment type="function">
    <text evidence="8">Involved in the coupling of aromatic side chains of the heptapeptide of vancomycin.</text>
</comment>
<dbReference type="OrthoDB" id="5500002at2"/>
<keyword evidence="11" id="KW-1185">Reference proteome</keyword>
<dbReference type="RefSeq" id="WP_091296857.1">
    <property type="nucleotide sequence ID" value="NZ_FNON01000009.1"/>
</dbReference>
<evidence type="ECO:0000256" key="6">
    <source>
        <dbReference type="ARBA" id="ARBA00023004"/>
    </source>
</evidence>
<evidence type="ECO:0000256" key="3">
    <source>
        <dbReference type="ARBA" id="ARBA00022617"/>
    </source>
</evidence>
<gene>
    <name evidence="10" type="ORF">SAMN05421504_109259</name>
</gene>
<dbReference type="InterPro" id="IPR001128">
    <property type="entry name" value="Cyt_P450"/>
</dbReference>
<sequence>MQDPHAALALMREEGPVRQVVTPRGLTVWLVTRYADVRSLMSDSRVGKDAKLAQELFARSLSGTGVADATVHGLNAHMLNSDPPDHTRLRKLVNKAFTSGVVSRLRPRIEQITDELLDGMSGEVDLMKALAFPLPITVISELLGVELEDRDQFGAWSNVLVSQSDSEKISEAAGAMANFLVQLIERKRENPTDDLMSALVHASDEGDSLGPFELIAMAFLLMVAGYETTVNLIGNSVLALLRHPDQLKAVRADPSLVPNMVEEVLRFDGSINIATLRFAKEPIEVSGVEIPAGEFLFLSLLSANRDAERFPDPDAFDITRQTNGHLAFGHGIHYCVGAPLARLEGEIAIGKLLQRFDGIELLGEVESLRFRESLLVHGVESLPVRLS</sequence>
<dbReference type="Proteomes" id="UP000199515">
    <property type="component" value="Unassembled WGS sequence"/>
</dbReference>
<evidence type="ECO:0000313" key="10">
    <source>
        <dbReference type="EMBL" id="SDZ11321.1"/>
    </source>
</evidence>
<evidence type="ECO:0000256" key="5">
    <source>
        <dbReference type="ARBA" id="ARBA00023002"/>
    </source>
</evidence>
<dbReference type="STRING" id="589385.SAMN05421504_109259"/>
<dbReference type="PANTHER" id="PTHR46696">
    <property type="entry name" value="P450, PUTATIVE (EUROFUNG)-RELATED"/>
    <property type="match status" value="1"/>
</dbReference>
<dbReference type="GO" id="GO:0005506">
    <property type="term" value="F:iron ion binding"/>
    <property type="evidence" value="ECO:0007669"/>
    <property type="project" value="InterPro"/>
</dbReference>
<protein>
    <submittedName>
        <fullName evidence="10">Cytochrome P450</fullName>
    </submittedName>
</protein>
<evidence type="ECO:0000256" key="8">
    <source>
        <dbReference type="ARBA" id="ARBA00055433"/>
    </source>
</evidence>
<evidence type="ECO:0000256" key="2">
    <source>
        <dbReference type="ARBA" id="ARBA00010617"/>
    </source>
</evidence>
<dbReference type="FunFam" id="1.10.630.10:FF:000018">
    <property type="entry name" value="Cytochrome P450 monooxygenase"/>
    <property type="match status" value="1"/>
</dbReference>
<dbReference type="InterPro" id="IPR036396">
    <property type="entry name" value="Cyt_P450_sf"/>
</dbReference>
<dbReference type="GO" id="GO:0016705">
    <property type="term" value="F:oxidoreductase activity, acting on paired donors, with incorporation or reduction of molecular oxygen"/>
    <property type="evidence" value="ECO:0007669"/>
    <property type="project" value="InterPro"/>
</dbReference>
<evidence type="ECO:0000256" key="9">
    <source>
        <dbReference type="RuleBase" id="RU000461"/>
    </source>
</evidence>
<name>A0A1H3QDX1_9PSEU</name>
<keyword evidence="7 9" id="KW-0503">Monooxygenase</keyword>
<dbReference type="PRINTS" id="PR00359">
    <property type="entry name" value="BP450"/>
</dbReference>